<sequence>MQAGRESTPKGPHESTVPEQCAVQFDLSKPVAAMSSFPCAIFPNEIEPFVLSLRPYEVADIGSIGWIEQHEVLLKLCQQAFIEASTKQEEVIKERLMLEGKLPLLIHELFSVLVWRTKVLPRLLALKNPDSSFLLYSVIYHEANIGSLLETILYHRSTCEALGSNALDLIDYCAQAIGRLVGLLAQGYNDREDDPPPEVLLNESTEEEICRMERGLEFRIGMKCLSIVSYLVDGLDQLPLSAATRLVREHDFPCLIAEMLNAKPWLRRSRTGIFEKFRNDCWQPAVGDAVLMVTETEAQTWFCLYKLLFNGDLMRDYEINNYRQREIGKCVGLLNENLLDQLPALVPLKQHLCSLQVTKEASGTPGGRATLLLEELPELKDKLLSTARRIGWDVIVERHRKIFIDVQQEDIREMAKRITAAYNMELMENYTTKEDEEERARGAPNLDNSGAKVCGQCGASATKKCSKCLNVFYCSRECQVQNWPDHKELCHQLKIG</sequence>
<dbReference type="GO" id="GO:0005737">
    <property type="term" value="C:cytoplasm"/>
    <property type="evidence" value="ECO:0007669"/>
    <property type="project" value="TreeGrafter"/>
</dbReference>
<dbReference type="AlphaFoldDB" id="A0A182JN13"/>
<dbReference type="InterPro" id="IPR002893">
    <property type="entry name" value="Znf_MYND"/>
</dbReference>
<proteinExistence type="predicted"/>
<keyword evidence="2" id="KW-0863">Zinc-finger</keyword>
<evidence type="ECO:0000313" key="4">
    <source>
        <dbReference type="EnsemblMetazoa" id="AATE021113-PA.1"/>
    </source>
</evidence>
<dbReference type="Gene3D" id="6.10.140.2220">
    <property type="match status" value="1"/>
</dbReference>
<dbReference type="Pfam" id="PF01753">
    <property type="entry name" value="zf-MYND"/>
    <property type="match status" value="1"/>
</dbReference>
<dbReference type="PROSITE" id="PS50865">
    <property type="entry name" value="ZF_MYND_2"/>
    <property type="match status" value="1"/>
</dbReference>
<dbReference type="VEuPathDB" id="VectorBase:AATE021113"/>
<keyword evidence="1" id="KW-0479">Metal-binding</keyword>
<evidence type="ECO:0000256" key="2">
    <source>
        <dbReference type="ARBA" id="ARBA00022771"/>
    </source>
</evidence>
<accession>A0A182JN13</accession>
<keyword evidence="3" id="KW-0862">Zinc</keyword>
<name>A0A182JN13_ANOAO</name>
<dbReference type="PANTHER" id="PTHR13244">
    <property type="entry name" value="ZINC FINGER MYND DOMAIN CONTAINING PROTEIN 10"/>
    <property type="match status" value="1"/>
</dbReference>
<dbReference type="GO" id="GO:0036158">
    <property type="term" value="P:outer dynein arm assembly"/>
    <property type="evidence" value="ECO:0007669"/>
    <property type="project" value="TreeGrafter"/>
</dbReference>
<dbReference type="PANTHER" id="PTHR13244:SF7">
    <property type="entry name" value="ZINC FINGER MYND DOMAIN-CONTAINING PROTEIN 10"/>
    <property type="match status" value="1"/>
</dbReference>
<dbReference type="PROSITE" id="PS01360">
    <property type="entry name" value="ZF_MYND_1"/>
    <property type="match status" value="1"/>
</dbReference>
<dbReference type="GO" id="GO:0044458">
    <property type="term" value="P:motile cilium assembly"/>
    <property type="evidence" value="ECO:0007669"/>
    <property type="project" value="TreeGrafter"/>
</dbReference>
<dbReference type="GO" id="GO:0034451">
    <property type="term" value="C:centriolar satellite"/>
    <property type="evidence" value="ECO:0007669"/>
    <property type="project" value="TreeGrafter"/>
</dbReference>
<dbReference type="GO" id="GO:0008270">
    <property type="term" value="F:zinc ion binding"/>
    <property type="evidence" value="ECO:0007669"/>
    <property type="project" value="UniProtKB-KW"/>
</dbReference>
<dbReference type="GO" id="GO:0036159">
    <property type="term" value="P:inner dynein arm assembly"/>
    <property type="evidence" value="ECO:0007669"/>
    <property type="project" value="TreeGrafter"/>
</dbReference>
<evidence type="ECO:0000256" key="1">
    <source>
        <dbReference type="ARBA" id="ARBA00022723"/>
    </source>
</evidence>
<evidence type="ECO:0000256" key="3">
    <source>
        <dbReference type="ARBA" id="ARBA00022833"/>
    </source>
</evidence>
<dbReference type="EnsemblMetazoa" id="AATE021113-RA">
    <property type="protein sequence ID" value="AATE021113-PA.1"/>
    <property type="gene ID" value="AATE021113"/>
</dbReference>
<protein>
    <submittedName>
        <fullName evidence="4">Uncharacterized protein</fullName>
    </submittedName>
</protein>
<reference evidence="4" key="1">
    <citation type="submission" date="2022-08" db="UniProtKB">
        <authorList>
            <consortium name="EnsemblMetazoa"/>
        </authorList>
    </citation>
    <scope>IDENTIFICATION</scope>
    <source>
        <strain evidence="4">EBRO</strain>
    </source>
</reference>
<organism evidence="4">
    <name type="scientific">Anopheles atroparvus</name>
    <name type="common">European mosquito</name>
    <dbReference type="NCBI Taxonomy" id="41427"/>
    <lineage>
        <taxon>Eukaryota</taxon>
        <taxon>Metazoa</taxon>
        <taxon>Ecdysozoa</taxon>
        <taxon>Arthropoda</taxon>
        <taxon>Hexapoda</taxon>
        <taxon>Insecta</taxon>
        <taxon>Pterygota</taxon>
        <taxon>Neoptera</taxon>
        <taxon>Endopterygota</taxon>
        <taxon>Diptera</taxon>
        <taxon>Nematocera</taxon>
        <taxon>Culicoidea</taxon>
        <taxon>Culicidae</taxon>
        <taxon>Anophelinae</taxon>
        <taxon>Anopheles</taxon>
    </lineage>
</organism>
<dbReference type="STRING" id="41427.A0A182JN13"/>
<dbReference type="SUPFAM" id="SSF144232">
    <property type="entry name" value="HIT/MYND zinc finger-like"/>
    <property type="match status" value="1"/>
</dbReference>
<dbReference type="InterPro" id="IPR052298">
    <property type="entry name" value="ZMYND10"/>
</dbReference>